<name>A0AAU9LWZ1_9ASTR</name>
<evidence type="ECO:0000256" key="1">
    <source>
        <dbReference type="SAM" id="MobiDB-lite"/>
    </source>
</evidence>
<comment type="caution">
    <text evidence="2">The sequence shown here is derived from an EMBL/GenBank/DDBJ whole genome shotgun (WGS) entry which is preliminary data.</text>
</comment>
<evidence type="ECO:0000313" key="3">
    <source>
        <dbReference type="Proteomes" id="UP001157418"/>
    </source>
</evidence>
<proteinExistence type="predicted"/>
<dbReference type="AlphaFoldDB" id="A0AAU9LWZ1"/>
<dbReference type="Proteomes" id="UP001157418">
    <property type="component" value="Unassembled WGS sequence"/>
</dbReference>
<organism evidence="2 3">
    <name type="scientific">Lactuca virosa</name>
    <dbReference type="NCBI Taxonomy" id="75947"/>
    <lineage>
        <taxon>Eukaryota</taxon>
        <taxon>Viridiplantae</taxon>
        <taxon>Streptophyta</taxon>
        <taxon>Embryophyta</taxon>
        <taxon>Tracheophyta</taxon>
        <taxon>Spermatophyta</taxon>
        <taxon>Magnoliopsida</taxon>
        <taxon>eudicotyledons</taxon>
        <taxon>Gunneridae</taxon>
        <taxon>Pentapetalae</taxon>
        <taxon>asterids</taxon>
        <taxon>campanulids</taxon>
        <taxon>Asterales</taxon>
        <taxon>Asteraceae</taxon>
        <taxon>Cichorioideae</taxon>
        <taxon>Cichorieae</taxon>
        <taxon>Lactucinae</taxon>
        <taxon>Lactuca</taxon>
    </lineage>
</organism>
<accession>A0AAU9LWZ1</accession>
<sequence>MATPAPIEVDKEGFQIVKRRTRAIPIPKKKVQVDNRKSKGPALKIAQVYKSITRDPKKKNISSNMFDVLTHQRIYDTEGDSSIPPLINPRDTLPTSDSHPNSSHSCHISIPVDHG</sequence>
<evidence type="ECO:0000313" key="2">
    <source>
        <dbReference type="EMBL" id="CAH1418867.1"/>
    </source>
</evidence>
<keyword evidence="3" id="KW-1185">Reference proteome</keyword>
<feature type="region of interest" description="Disordered" evidence="1">
    <location>
        <begin position="78"/>
        <end position="115"/>
    </location>
</feature>
<dbReference type="EMBL" id="CAKMRJ010000119">
    <property type="protein sequence ID" value="CAH1418867.1"/>
    <property type="molecule type" value="Genomic_DNA"/>
</dbReference>
<reference evidence="2 3" key="1">
    <citation type="submission" date="2022-01" db="EMBL/GenBank/DDBJ databases">
        <authorList>
            <person name="Xiong W."/>
            <person name="Schranz E."/>
        </authorList>
    </citation>
    <scope>NUCLEOTIDE SEQUENCE [LARGE SCALE GENOMIC DNA]</scope>
</reference>
<feature type="compositionally biased region" description="Polar residues" evidence="1">
    <location>
        <begin position="93"/>
        <end position="106"/>
    </location>
</feature>
<protein>
    <submittedName>
        <fullName evidence="2">Uncharacterized protein</fullName>
    </submittedName>
</protein>
<gene>
    <name evidence="2" type="ORF">LVIROSA_LOCUS6437</name>
</gene>